<reference evidence="2 3" key="1">
    <citation type="submission" date="2020-11" db="EMBL/GenBank/DDBJ databases">
        <title>Kefir isolates.</title>
        <authorList>
            <person name="Marcisauskas S."/>
            <person name="Kim Y."/>
            <person name="Blasche S."/>
        </authorList>
    </citation>
    <scope>NUCLEOTIDE SEQUENCE [LARGE SCALE GENOMIC DNA]</scope>
    <source>
        <strain evidence="2 3">KR</strain>
    </source>
</reference>
<evidence type="ECO:0000256" key="1">
    <source>
        <dbReference type="SAM" id="MobiDB-lite"/>
    </source>
</evidence>
<dbReference type="Proteomes" id="UP000777482">
    <property type="component" value="Unassembled WGS sequence"/>
</dbReference>
<sequence length="252" mass="26925">MNGTALGRDLASLHKHYAAVSPSSPTHIPSPPFPSPRDLSTPAAQQWIVDHLLALNQTQQDGARAWRKAFWSRVVKGIEVGFAQRRAEGDEAVEDEEMHPDLLETMVDYLSSPAATSAGAAPGISRRVYYYGPVNGPIDAQACVALSNHLLADPTLVLRHKRIIELGAGVGLLSLVSAKLSAGGAAPEIEGAEPRIVATDVDEKVLEMLQANIAENGMQARVNACALDWELAPDPEHDTGADIGRVECESSR</sequence>
<dbReference type="GO" id="GO:0008757">
    <property type="term" value="F:S-adenosylmethionine-dependent methyltransferase activity"/>
    <property type="evidence" value="ECO:0007669"/>
    <property type="project" value="UniProtKB-ARBA"/>
</dbReference>
<dbReference type="Pfam" id="PF10294">
    <property type="entry name" value="Methyltransf_16"/>
    <property type="match status" value="1"/>
</dbReference>
<comment type="caution">
    <text evidence="2">The sequence shown here is derived from an EMBL/GenBank/DDBJ whole genome shotgun (WGS) entry which is preliminary data.</text>
</comment>
<evidence type="ECO:0000313" key="2">
    <source>
        <dbReference type="EMBL" id="KAG0659502.1"/>
    </source>
</evidence>
<dbReference type="InterPro" id="IPR029063">
    <property type="entry name" value="SAM-dependent_MTases_sf"/>
</dbReference>
<dbReference type="PANTHER" id="PTHR14614:SF142">
    <property type="entry name" value="FAM86 N-TERMINAL DOMAIN-CONTAINING PROTEIN"/>
    <property type="match status" value="1"/>
</dbReference>
<organism evidence="2 3">
    <name type="scientific">Rhodotorula mucilaginosa</name>
    <name type="common">Yeast</name>
    <name type="synonym">Rhodotorula rubra</name>
    <dbReference type="NCBI Taxonomy" id="5537"/>
    <lineage>
        <taxon>Eukaryota</taxon>
        <taxon>Fungi</taxon>
        <taxon>Dikarya</taxon>
        <taxon>Basidiomycota</taxon>
        <taxon>Pucciniomycotina</taxon>
        <taxon>Microbotryomycetes</taxon>
        <taxon>Sporidiobolales</taxon>
        <taxon>Sporidiobolaceae</taxon>
        <taxon>Rhodotorula</taxon>
    </lineage>
</organism>
<accession>A0A9P7B5E6</accession>
<dbReference type="PANTHER" id="PTHR14614">
    <property type="entry name" value="HEPATOCELLULAR CARCINOMA-ASSOCIATED ANTIGEN"/>
    <property type="match status" value="1"/>
</dbReference>
<name>A0A9P7B5E6_RHOMI</name>
<dbReference type="OrthoDB" id="194386at2759"/>
<dbReference type="SUPFAM" id="SSF53335">
    <property type="entry name" value="S-adenosyl-L-methionine-dependent methyltransferases"/>
    <property type="match status" value="1"/>
</dbReference>
<dbReference type="CDD" id="cd02440">
    <property type="entry name" value="AdoMet_MTases"/>
    <property type="match status" value="1"/>
</dbReference>
<proteinExistence type="predicted"/>
<feature type="region of interest" description="Disordered" evidence="1">
    <location>
        <begin position="20"/>
        <end position="40"/>
    </location>
</feature>
<dbReference type="Gene3D" id="3.40.50.150">
    <property type="entry name" value="Vaccinia Virus protein VP39"/>
    <property type="match status" value="1"/>
</dbReference>
<keyword evidence="3" id="KW-1185">Reference proteome</keyword>
<protein>
    <submittedName>
        <fullName evidence="2">Uncharacterized protein</fullName>
    </submittedName>
</protein>
<dbReference type="EMBL" id="PUHQ01000053">
    <property type="protein sequence ID" value="KAG0659502.1"/>
    <property type="molecule type" value="Genomic_DNA"/>
</dbReference>
<gene>
    <name evidence="2" type="ORF">C6P46_005139</name>
</gene>
<dbReference type="AlphaFoldDB" id="A0A9P7B5E6"/>
<evidence type="ECO:0000313" key="3">
    <source>
        <dbReference type="Proteomes" id="UP000777482"/>
    </source>
</evidence>
<dbReference type="InterPro" id="IPR019410">
    <property type="entry name" value="Methyltransf_16"/>
</dbReference>